<sequence length="75" mass="8616">MSRKRAADNKSMPDKDSDDTPGLVNELRPSGLRRGAASNFKIIFLILIIFSGLWFFWRKSPSSGRANNFIFIEFY</sequence>
<proteinExistence type="predicted"/>
<accession>A0ACC2TN24</accession>
<organism evidence="1 2">
    <name type="scientific">Entomophthora muscae</name>
    <dbReference type="NCBI Taxonomy" id="34485"/>
    <lineage>
        <taxon>Eukaryota</taxon>
        <taxon>Fungi</taxon>
        <taxon>Fungi incertae sedis</taxon>
        <taxon>Zoopagomycota</taxon>
        <taxon>Entomophthoromycotina</taxon>
        <taxon>Entomophthoromycetes</taxon>
        <taxon>Entomophthorales</taxon>
        <taxon>Entomophthoraceae</taxon>
        <taxon>Entomophthora</taxon>
    </lineage>
</organism>
<gene>
    <name evidence="1" type="ORF">DSO57_1031302</name>
</gene>
<dbReference type="Proteomes" id="UP001165960">
    <property type="component" value="Unassembled WGS sequence"/>
</dbReference>
<reference evidence="1" key="1">
    <citation type="submission" date="2022-04" db="EMBL/GenBank/DDBJ databases">
        <title>Genome of the entomopathogenic fungus Entomophthora muscae.</title>
        <authorList>
            <person name="Elya C."/>
            <person name="Lovett B.R."/>
            <person name="Lee E."/>
            <person name="Macias A.M."/>
            <person name="Hajek A.E."/>
            <person name="De Bivort B.L."/>
            <person name="Kasson M.T."/>
            <person name="De Fine Licht H.H."/>
            <person name="Stajich J.E."/>
        </authorList>
    </citation>
    <scope>NUCLEOTIDE SEQUENCE</scope>
    <source>
        <strain evidence="1">Berkeley</strain>
    </source>
</reference>
<evidence type="ECO:0000313" key="2">
    <source>
        <dbReference type="Proteomes" id="UP001165960"/>
    </source>
</evidence>
<evidence type="ECO:0000313" key="1">
    <source>
        <dbReference type="EMBL" id="KAJ9075891.1"/>
    </source>
</evidence>
<comment type="caution">
    <text evidence="1">The sequence shown here is derived from an EMBL/GenBank/DDBJ whole genome shotgun (WGS) entry which is preliminary data.</text>
</comment>
<keyword evidence="2" id="KW-1185">Reference proteome</keyword>
<dbReference type="EMBL" id="QTSX02002353">
    <property type="protein sequence ID" value="KAJ9075891.1"/>
    <property type="molecule type" value="Genomic_DNA"/>
</dbReference>
<name>A0ACC2TN24_9FUNG</name>
<protein>
    <submittedName>
        <fullName evidence="1">Uncharacterized protein</fullName>
    </submittedName>
</protein>